<gene>
    <name evidence="1" type="ORF">KC19_10G122700</name>
</gene>
<reference evidence="1" key="1">
    <citation type="submission" date="2020-06" db="EMBL/GenBank/DDBJ databases">
        <title>WGS assembly of Ceratodon purpureus strain R40.</title>
        <authorList>
            <person name="Carey S.B."/>
            <person name="Jenkins J."/>
            <person name="Shu S."/>
            <person name="Lovell J.T."/>
            <person name="Sreedasyam A."/>
            <person name="Maumus F."/>
            <person name="Tiley G.P."/>
            <person name="Fernandez-Pozo N."/>
            <person name="Barry K."/>
            <person name="Chen C."/>
            <person name="Wang M."/>
            <person name="Lipzen A."/>
            <person name="Daum C."/>
            <person name="Saski C.A."/>
            <person name="Payton A.C."/>
            <person name="Mcbreen J.C."/>
            <person name="Conrad R.E."/>
            <person name="Kollar L.M."/>
            <person name="Olsson S."/>
            <person name="Huttunen S."/>
            <person name="Landis J.B."/>
            <person name="Wickett N.J."/>
            <person name="Johnson M.G."/>
            <person name="Rensing S.A."/>
            <person name="Grimwood J."/>
            <person name="Schmutz J."/>
            <person name="Mcdaniel S.F."/>
        </authorList>
    </citation>
    <scope>NUCLEOTIDE SEQUENCE</scope>
    <source>
        <strain evidence="1">R40</strain>
    </source>
</reference>
<dbReference type="Proteomes" id="UP000822688">
    <property type="component" value="Chromosome 10"/>
</dbReference>
<dbReference type="AlphaFoldDB" id="A0A8T0GM76"/>
<organism evidence="1 2">
    <name type="scientific">Ceratodon purpureus</name>
    <name type="common">Fire moss</name>
    <name type="synonym">Dicranum purpureum</name>
    <dbReference type="NCBI Taxonomy" id="3225"/>
    <lineage>
        <taxon>Eukaryota</taxon>
        <taxon>Viridiplantae</taxon>
        <taxon>Streptophyta</taxon>
        <taxon>Embryophyta</taxon>
        <taxon>Bryophyta</taxon>
        <taxon>Bryophytina</taxon>
        <taxon>Bryopsida</taxon>
        <taxon>Dicranidae</taxon>
        <taxon>Pseudoditrichales</taxon>
        <taxon>Ditrichaceae</taxon>
        <taxon>Ceratodon</taxon>
    </lineage>
</organism>
<name>A0A8T0GM76_CERPU</name>
<protein>
    <submittedName>
        <fullName evidence="1">Uncharacterized protein</fullName>
    </submittedName>
</protein>
<evidence type="ECO:0000313" key="2">
    <source>
        <dbReference type="Proteomes" id="UP000822688"/>
    </source>
</evidence>
<dbReference type="EMBL" id="CM026431">
    <property type="protein sequence ID" value="KAG0559677.1"/>
    <property type="molecule type" value="Genomic_DNA"/>
</dbReference>
<evidence type="ECO:0000313" key="1">
    <source>
        <dbReference type="EMBL" id="KAG0559677.1"/>
    </source>
</evidence>
<accession>A0A8T0GM76</accession>
<keyword evidence="2" id="KW-1185">Reference proteome</keyword>
<comment type="caution">
    <text evidence="1">The sequence shown here is derived from an EMBL/GenBank/DDBJ whole genome shotgun (WGS) entry which is preliminary data.</text>
</comment>
<proteinExistence type="predicted"/>
<sequence length="113" mass="12776">MWKLENWGKHIKMYNLATLILECFSNPQSPYEHIKGNVCKLRKSLSVILCMQGLTPILYPMCICAVLPGSVATQCKWSSNVCKVASEIYKPGSQNTQRHCLIFILDIPDVFGK</sequence>